<evidence type="ECO:0008006" key="3">
    <source>
        <dbReference type="Google" id="ProtNLM"/>
    </source>
</evidence>
<dbReference type="Proteomes" id="UP000315289">
    <property type="component" value="Unassembled WGS sequence"/>
</dbReference>
<evidence type="ECO:0000313" key="1">
    <source>
        <dbReference type="EMBL" id="TVP39329.1"/>
    </source>
</evidence>
<gene>
    <name evidence="1" type="ORF">NARC_160042</name>
</gene>
<sequence length="131" mass="14016">MVLGDLAFEETGKFAGIRALPDGKVEATYQGTGKLFGTDYSSIYTGVATPHGGTLIAEFHGICTTKDGGSIGVWAHGRGRPTGSGLKASWRGGVIWQASSPKFARLNSVPGVWEFDVDEGGNFHLKVWEWK</sequence>
<reference evidence="1 2" key="1">
    <citation type="journal article" date="2019" name="Front. Microbiol.">
        <title>Ammonia Oxidation by the Arctic Terrestrial Thaumarchaeote Candidatus Nitrosocosmicus arcticus Is Stimulated by Increasing Temperatures.</title>
        <authorList>
            <person name="Alves R.J.E."/>
            <person name="Kerou M."/>
            <person name="Zappe A."/>
            <person name="Bittner R."/>
            <person name="Abby S.S."/>
            <person name="Schmidt H.A."/>
            <person name="Pfeifer K."/>
            <person name="Schleper C."/>
        </authorList>
    </citation>
    <scope>NUCLEOTIDE SEQUENCE [LARGE SCALE GENOMIC DNA]</scope>
    <source>
        <strain evidence="1 2">Kfb</strain>
    </source>
</reference>
<keyword evidence="2" id="KW-1185">Reference proteome</keyword>
<comment type="caution">
    <text evidence="1">The sequence shown here is derived from an EMBL/GenBank/DDBJ whole genome shotgun (WGS) entry which is preliminary data.</text>
</comment>
<accession>A0A557SRV8</accession>
<name>A0A557SRV8_9ARCH</name>
<organism evidence="1 2">
    <name type="scientific">Candidatus Nitrosocosmicus arcticus</name>
    <dbReference type="NCBI Taxonomy" id="2035267"/>
    <lineage>
        <taxon>Archaea</taxon>
        <taxon>Nitrososphaerota</taxon>
        <taxon>Nitrososphaeria</taxon>
        <taxon>Nitrososphaerales</taxon>
        <taxon>Nitrososphaeraceae</taxon>
        <taxon>Candidatus Nitrosocosmicus</taxon>
    </lineage>
</organism>
<dbReference type="EMBL" id="VOAH01000016">
    <property type="protein sequence ID" value="TVP39329.1"/>
    <property type="molecule type" value="Genomic_DNA"/>
</dbReference>
<proteinExistence type="predicted"/>
<evidence type="ECO:0000313" key="2">
    <source>
        <dbReference type="Proteomes" id="UP000315289"/>
    </source>
</evidence>
<protein>
    <recommendedName>
        <fullName evidence="3">DUF3224 domain-containing protein</fullName>
    </recommendedName>
</protein>
<dbReference type="AlphaFoldDB" id="A0A557SRV8"/>